<dbReference type="InterPro" id="IPR036388">
    <property type="entry name" value="WH-like_DNA-bd_sf"/>
</dbReference>
<evidence type="ECO:0000313" key="6">
    <source>
        <dbReference type="Proteomes" id="UP000636888"/>
    </source>
</evidence>
<dbReference type="GO" id="GO:0003700">
    <property type="term" value="F:DNA-binding transcription factor activity"/>
    <property type="evidence" value="ECO:0007669"/>
    <property type="project" value="InterPro"/>
</dbReference>
<evidence type="ECO:0000259" key="4">
    <source>
        <dbReference type="PROSITE" id="PS50987"/>
    </source>
</evidence>
<dbReference type="PRINTS" id="PR00778">
    <property type="entry name" value="HTHARSR"/>
</dbReference>
<dbReference type="EMBL" id="JAEMHM010000002">
    <property type="protein sequence ID" value="MBJ6723725.1"/>
    <property type="molecule type" value="Genomic_DNA"/>
</dbReference>
<comment type="caution">
    <text evidence="5">The sequence shown here is derived from an EMBL/GenBank/DDBJ whole genome shotgun (WGS) entry which is preliminary data.</text>
</comment>
<evidence type="ECO:0000313" key="5">
    <source>
        <dbReference type="EMBL" id="MBJ6723725.1"/>
    </source>
</evidence>
<dbReference type="PANTHER" id="PTHR33154">
    <property type="entry name" value="TRANSCRIPTIONAL REGULATOR, ARSR FAMILY"/>
    <property type="match status" value="1"/>
</dbReference>
<dbReference type="NCBIfam" id="NF033788">
    <property type="entry name" value="HTH_metalloreg"/>
    <property type="match status" value="1"/>
</dbReference>
<dbReference type="InterPro" id="IPR011991">
    <property type="entry name" value="ArsR-like_HTH"/>
</dbReference>
<dbReference type="AlphaFoldDB" id="A0A8J7JKA9"/>
<dbReference type="PANTHER" id="PTHR33154:SF18">
    <property type="entry name" value="ARSENICAL RESISTANCE OPERON REPRESSOR"/>
    <property type="match status" value="1"/>
</dbReference>
<name>A0A8J7JKA9_9BACT</name>
<gene>
    <name evidence="5" type="ORF">JFN93_03285</name>
</gene>
<organism evidence="5 6">
    <name type="scientific">Geomesophilobacter sediminis</name>
    <dbReference type="NCBI Taxonomy" id="2798584"/>
    <lineage>
        <taxon>Bacteria</taxon>
        <taxon>Pseudomonadati</taxon>
        <taxon>Thermodesulfobacteriota</taxon>
        <taxon>Desulfuromonadia</taxon>
        <taxon>Geobacterales</taxon>
        <taxon>Geobacteraceae</taxon>
        <taxon>Geomesophilobacter</taxon>
    </lineage>
</organism>
<dbReference type="Proteomes" id="UP000636888">
    <property type="component" value="Unassembled WGS sequence"/>
</dbReference>
<keyword evidence="2" id="KW-0238">DNA-binding</keyword>
<dbReference type="SMART" id="SM00418">
    <property type="entry name" value="HTH_ARSR"/>
    <property type="match status" value="1"/>
</dbReference>
<dbReference type="PROSITE" id="PS50987">
    <property type="entry name" value="HTH_ARSR_2"/>
    <property type="match status" value="1"/>
</dbReference>
<keyword evidence="1" id="KW-0805">Transcription regulation</keyword>
<evidence type="ECO:0000256" key="2">
    <source>
        <dbReference type="ARBA" id="ARBA00023125"/>
    </source>
</evidence>
<dbReference type="GO" id="GO:0003677">
    <property type="term" value="F:DNA binding"/>
    <property type="evidence" value="ECO:0007669"/>
    <property type="project" value="UniProtKB-KW"/>
</dbReference>
<dbReference type="InterPro" id="IPR001845">
    <property type="entry name" value="HTH_ArsR_DNA-bd_dom"/>
</dbReference>
<reference evidence="5" key="1">
    <citation type="submission" date="2020-12" db="EMBL/GenBank/DDBJ databases">
        <title>Geomonas sp. Red875, isolated from river sediment.</title>
        <authorList>
            <person name="Xu Z."/>
            <person name="Zhang Z."/>
            <person name="Masuda Y."/>
            <person name="Itoh H."/>
            <person name="Senoo K."/>
        </authorList>
    </citation>
    <scope>NUCLEOTIDE SEQUENCE</scope>
    <source>
        <strain evidence="5">Red875</strain>
    </source>
</reference>
<dbReference type="Gene3D" id="1.10.10.10">
    <property type="entry name" value="Winged helix-like DNA-binding domain superfamily/Winged helix DNA-binding domain"/>
    <property type="match status" value="1"/>
</dbReference>
<dbReference type="RefSeq" id="WP_199382560.1">
    <property type="nucleotide sequence ID" value="NZ_JAEMHM010000002.1"/>
</dbReference>
<dbReference type="InterPro" id="IPR036390">
    <property type="entry name" value="WH_DNA-bd_sf"/>
</dbReference>
<keyword evidence="3" id="KW-0804">Transcription</keyword>
<sequence length="89" mass="9976">MEKKLQEGALLLRALGHPIRLRIAAGLARESACVMQIWECLDLPQAIVSQHLKVMKQSGILVSHREGTRVRYSLRTPEIAELVGLLHLN</sequence>
<accession>A0A8J7JKA9</accession>
<dbReference type="Pfam" id="PF01022">
    <property type="entry name" value="HTH_5"/>
    <property type="match status" value="1"/>
</dbReference>
<dbReference type="SUPFAM" id="SSF46785">
    <property type="entry name" value="Winged helix' DNA-binding domain"/>
    <property type="match status" value="1"/>
</dbReference>
<evidence type="ECO:0000256" key="3">
    <source>
        <dbReference type="ARBA" id="ARBA00023163"/>
    </source>
</evidence>
<proteinExistence type="predicted"/>
<protein>
    <submittedName>
        <fullName evidence="5">Helix-turn-helix transcriptional regulator</fullName>
    </submittedName>
</protein>
<dbReference type="CDD" id="cd00090">
    <property type="entry name" value="HTH_ARSR"/>
    <property type="match status" value="1"/>
</dbReference>
<evidence type="ECO:0000256" key="1">
    <source>
        <dbReference type="ARBA" id="ARBA00023015"/>
    </source>
</evidence>
<dbReference type="InterPro" id="IPR051081">
    <property type="entry name" value="HTH_MetalResp_TranReg"/>
</dbReference>
<keyword evidence="6" id="KW-1185">Reference proteome</keyword>
<feature type="domain" description="HTH arsR-type" evidence="4">
    <location>
        <begin position="1"/>
        <end position="89"/>
    </location>
</feature>